<dbReference type="AlphaFoldDB" id="A0A7M7NNG5"/>
<dbReference type="InParanoid" id="A0A7M7NNG5"/>
<evidence type="ECO:0000313" key="2">
    <source>
        <dbReference type="EnsemblMetazoa" id="XP_030837260"/>
    </source>
</evidence>
<accession>A0A7M7NNG5</accession>
<protein>
    <recommendedName>
        <fullName evidence="4">Elicitin</fullName>
    </recommendedName>
</protein>
<dbReference type="Proteomes" id="UP000007110">
    <property type="component" value="Unassembled WGS sequence"/>
</dbReference>
<evidence type="ECO:0008006" key="4">
    <source>
        <dbReference type="Google" id="ProtNLM"/>
    </source>
</evidence>
<dbReference type="RefSeq" id="XP_030837260.1">
    <property type="nucleotide sequence ID" value="XM_030981400.1"/>
</dbReference>
<proteinExistence type="predicted"/>
<evidence type="ECO:0000313" key="3">
    <source>
        <dbReference type="Proteomes" id="UP000007110"/>
    </source>
</evidence>
<keyword evidence="1" id="KW-0732">Signal</keyword>
<sequence length="128" mass="13351">MENQRGQSLGDVITLGLFLSVLIAGANGSCSLVSIATTGHTCSIKTFNKCTSNVRGSVEVTSATVSVASGSSVDATEAANNIVQCSEKACTELALFLLDHYSRQFCLTLDTRISLHGLNAAITVSYSD</sequence>
<reference evidence="2" key="2">
    <citation type="submission" date="2021-01" db="UniProtKB">
        <authorList>
            <consortium name="EnsemblMetazoa"/>
        </authorList>
    </citation>
    <scope>IDENTIFICATION</scope>
</reference>
<dbReference type="GeneID" id="115922479"/>
<keyword evidence="3" id="KW-1185">Reference proteome</keyword>
<dbReference type="EnsemblMetazoa" id="XM_030981400">
    <property type="protein sequence ID" value="XP_030837260"/>
    <property type="gene ID" value="LOC115922479"/>
</dbReference>
<feature type="chain" id="PRO_5029803354" description="Elicitin" evidence="1">
    <location>
        <begin position="29"/>
        <end position="128"/>
    </location>
</feature>
<evidence type="ECO:0000256" key="1">
    <source>
        <dbReference type="SAM" id="SignalP"/>
    </source>
</evidence>
<dbReference type="KEGG" id="spu:115922479"/>
<name>A0A7M7NNG5_STRPU</name>
<reference evidence="3" key="1">
    <citation type="submission" date="2015-02" db="EMBL/GenBank/DDBJ databases">
        <title>Genome sequencing for Strongylocentrotus purpuratus.</title>
        <authorList>
            <person name="Murali S."/>
            <person name="Liu Y."/>
            <person name="Vee V."/>
            <person name="English A."/>
            <person name="Wang M."/>
            <person name="Skinner E."/>
            <person name="Han Y."/>
            <person name="Muzny D.M."/>
            <person name="Worley K.C."/>
            <person name="Gibbs R.A."/>
        </authorList>
    </citation>
    <scope>NUCLEOTIDE SEQUENCE</scope>
</reference>
<feature type="signal peptide" evidence="1">
    <location>
        <begin position="1"/>
        <end position="28"/>
    </location>
</feature>
<organism evidence="2 3">
    <name type="scientific">Strongylocentrotus purpuratus</name>
    <name type="common">Purple sea urchin</name>
    <dbReference type="NCBI Taxonomy" id="7668"/>
    <lineage>
        <taxon>Eukaryota</taxon>
        <taxon>Metazoa</taxon>
        <taxon>Echinodermata</taxon>
        <taxon>Eleutherozoa</taxon>
        <taxon>Echinozoa</taxon>
        <taxon>Echinoidea</taxon>
        <taxon>Euechinoidea</taxon>
        <taxon>Echinacea</taxon>
        <taxon>Camarodonta</taxon>
        <taxon>Echinidea</taxon>
        <taxon>Strongylocentrotidae</taxon>
        <taxon>Strongylocentrotus</taxon>
    </lineage>
</organism>